<accession>A0A0N5AA25</accession>
<keyword evidence="1" id="KW-1185">Reference proteome</keyword>
<dbReference type="Proteomes" id="UP000046393">
    <property type="component" value="Unplaced"/>
</dbReference>
<evidence type="ECO:0000313" key="2">
    <source>
        <dbReference type="WBParaSite" id="SMUV_0000098801-mRNA-1"/>
    </source>
</evidence>
<dbReference type="WBParaSite" id="SMUV_0000098801-mRNA-1">
    <property type="protein sequence ID" value="SMUV_0000098801-mRNA-1"/>
    <property type="gene ID" value="SMUV_0000098801"/>
</dbReference>
<dbReference type="AlphaFoldDB" id="A0A0N5AA25"/>
<proteinExistence type="predicted"/>
<evidence type="ECO:0000313" key="1">
    <source>
        <dbReference type="Proteomes" id="UP000046393"/>
    </source>
</evidence>
<reference evidence="2" key="1">
    <citation type="submission" date="2017-02" db="UniProtKB">
        <authorList>
            <consortium name="WormBaseParasite"/>
        </authorList>
    </citation>
    <scope>IDENTIFICATION</scope>
</reference>
<sequence length="74" mass="8461">MLPIMYIASCRDELLWARAAEENVEHGFMCPECNDLPIDTSFNQMDSLRPLRTIFVLVENSNSNPLLPLCKVCM</sequence>
<protein>
    <submittedName>
        <fullName evidence="2">Zf-AD domain-containing protein</fullName>
    </submittedName>
</protein>
<organism evidence="1 2">
    <name type="scientific">Syphacia muris</name>
    <dbReference type="NCBI Taxonomy" id="451379"/>
    <lineage>
        <taxon>Eukaryota</taxon>
        <taxon>Metazoa</taxon>
        <taxon>Ecdysozoa</taxon>
        <taxon>Nematoda</taxon>
        <taxon>Chromadorea</taxon>
        <taxon>Rhabditida</taxon>
        <taxon>Spirurina</taxon>
        <taxon>Oxyuridomorpha</taxon>
        <taxon>Oxyuroidea</taxon>
        <taxon>Oxyuridae</taxon>
        <taxon>Syphacia</taxon>
    </lineage>
</organism>
<name>A0A0N5AA25_9BILA</name>